<sequence>MKIRADFSQRVVVRPGEADWTPSPQPGVDRLMLDRIGEEIARATSLVRFSPGSFFPFHEHGGGEEVFVVDGVFEDEYGRYPAGTYLRDPIGSSHAPFTQDGCTLFVKLWQFAPGDKERVVIDTASSAWEQTATPGVAVKPLHSFAGVSTLLIQLAPGLRLNRPLNPGGEEILVLEGAFADGEGEYSKGAWIRDPGGREAAIVSQAGCVLFVKAGHLPPDLGALQDFALAQPAR</sequence>
<dbReference type="Proteomes" id="UP001626536">
    <property type="component" value="Chromosome"/>
</dbReference>
<accession>A0ABZ0HQS3</accession>
<protein>
    <submittedName>
        <fullName evidence="2">Cupin domain-containing protein</fullName>
    </submittedName>
</protein>
<organism evidence="2 3">
    <name type="scientific">Methylocapsa polymorpha</name>
    <dbReference type="NCBI Taxonomy" id="3080828"/>
    <lineage>
        <taxon>Bacteria</taxon>
        <taxon>Pseudomonadati</taxon>
        <taxon>Pseudomonadota</taxon>
        <taxon>Alphaproteobacteria</taxon>
        <taxon>Hyphomicrobiales</taxon>
        <taxon>Beijerinckiaceae</taxon>
        <taxon>Methylocapsa</taxon>
    </lineage>
</organism>
<reference evidence="2 3" key="1">
    <citation type="submission" date="2023-10" db="EMBL/GenBank/DDBJ databases">
        <title>Novel methanotroph of the genus Methylocapsa from a subarctic wetland.</title>
        <authorList>
            <person name="Belova S.E."/>
            <person name="Oshkin I.Y."/>
            <person name="Miroshnikov K."/>
            <person name="Dedysh S.N."/>
        </authorList>
    </citation>
    <scope>NUCLEOTIDE SEQUENCE [LARGE SCALE GENOMIC DNA]</scope>
    <source>
        <strain evidence="2 3">RX1</strain>
    </source>
</reference>
<dbReference type="Gene3D" id="2.60.120.10">
    <property type="entry name" value="Jelly Rolls"/>
    <property type="match status" value="1"/>
</dbReference>
<feature type="domain" description="ChrR-like cupin" evidence="1">
    <location>
        <begin position="117"/>
        <end position="216"/>
    </location>
</feature>
<evidence type="ECO:0000259" key="1">
    <source>
        <dbReference type="Pfam" id="PF12973"/>
    </source>
</evidence>
<dbReference type="InterPro" id="IPR014710">
    <property type="entry name" value="RmlC-like_jellyroll"/>
</dbReference>
<dbReference type="Pfam" id="PF12973">
    <property type="entry name" value="Cupin_7"/>
    <property type="match status" value="2"/>
</dbReference>
<gene>
    <name evidence="2" type="ORF">RZS28_17375</name>
</gene>
<keyword evidence="3" id="KW-1185">Reference proteome</keyword>
<dbReference type="RefSeq" id="WP_407338981.1">
    <property type="nucleotide sequence ID" value="NZ_CP136862.1"/>
</dbReference>
<proteinExistence type="predicted"/>
<dbReference type="SUPFAM" id="SSF51182">
    <property type="entry name" value="RmlC-like cupins"/>
    <property type="match status" value="2"/>
</dbReference>
<evidence type="ECO:0000313" key="3">
    <source>
        <dbReference type="Proteomes" id="UP001626536"/>
    </source>
</evidence>
<dbReference type="InterPro" id="IPR011051">
    <property type="entry name" value="RmlC_Cupin_sf"/>
</dbReference>
<dbReference type="CDD" id="cd20303">
    <property type="entry name" value="cupin_ChrR_1"/>
    <property type="match status" value="2"/>
</dbReference>
<dbReference type="EMBL" id="CP136862">
    <property type="protein sequence ID" value="WOJ89533.1"/>
    <property type="molecule type" value="Genomic_DNA"/>
</dbReference>
<dbReference type="InterPro" id="IPR025979">
    <property type="entry name" value="ChrR-like_cupin_dom"/>
</dbReference>
<name>A0ABZ0HQS3_9HYPH</name>
<evidence type="ECO:0000313" key="2">
    <source>
        <dbReference type="EMBL" id="WOJ89533.1"/>
    </source>
</evidence>
<feature type="domain" description="ChrR-like cupin" evidence="1">
    <location>
        <begin position="9"/>
        <end position="112"/>
    </location>
</feature>